<dbReference type="GO" id="GO:0009279">
    <property type="term" value="C:cell outer membrane"/>
    <property type="evidence" value="ECO:0007669"/>
    <property type="project" value="UniProtKB-SubCell"/>
</dbReference>
<keyword evidence="2" id="KW-1134">Transmembrane beta strand</keyword>
<comment type="subcellular location">
    <subcellularLocation>
        <location evidence="1">Cell outer membrane</location>
    </subcellularLocation>
</comment>
<dbReference type="GO" id="GO:0015288">
    <property type="term" value="F:porin activity"/>
    <property type="evidence" value="ECO:0007669"/>
    <property type="project" value="TreeGrafter"/>
</dbReference>
<protein>
    <recommendedName>
        <fullName evidence="7">Heavy metal RND efflux outer membrane protein, CzcC family</fullName>
    </recommendedName>
</protein>
<dbReference type="GO" id="GO:0015562">
    <property type="term" value="F:efflux transmembrane transporter activity"/>
    <property type="evidence" value="ECO:0007669"/>
    <property type="project" value="InterPro"/>
</dbReference>
<evidence type="ECO:0000256" key="4">
    <source>
        <dbReference type="ARBA" id="ARBA00023136"/>
    </source>
</evidence>
<evidence type="ECO:0008006" key="7">
    <source>
        <dbReference type="Google" id="ProtNLM"/>
    </source>
</evidence>
<evidence type="ECO:0000313" key="6">
    <source>
        <dbReference type="EMBL" id="SFV90683.1"/>
    </source>
</evidence>
<accession>A0A1W1E9P0</accession>
<evidence type="ECO:0000256" key="3">
    <source>
        <dbReference type="ARBA" id="ARBA00022692"/>
    </source>
</evidence>
<reference evidence="6" key="1">
    <citation type="submission" date="2016-10" db="EMBL/GenBank/DDBJ databases">
        <authorList>
            <person name="de Groot N.N."/>
        </authorList>
    </citation>
    <scope>NUCLEOTIDE SEQUENCE</scope>
</reference>
<keyword evidence="3" id="KW-0812">Transmembrane</keyword>
<organism evidence="6">
    <name type="scientific">hydrothermal vent metagenome</name>
    <dbReference type="NCBI Taxonomy" id="652676"/>
    <lineage>
        <taxon>unclassified sequences</taxon>
        <taxon>metagenomes</taxon>
        <taxon>ecological metagenomes</taxon>
    </lineage>
</organism>
<dbReference type="SUPFAM" id="SSF56954">
    <property type="entry name" value="Outer membrane efflux proteins (OEP)"/>
    <property type="match status" value="1"/>
</dbReference>
<dbReference type="PANTHER" id="PTHR30026">
    <property type="entry name" value="OUTER MEMBRANE PROTEIN TOLC"/>
    <property type="match status" value="1"/>
</dbReference>
<dbReference type="EMBL" id="FPIB01000020">
    <property type="protein sequence ID" value="SFV90683.1"/>
    <property type="molecule type" value="Genomic_DNA"/>
</dbReference>
<name>A0A1W1E9P0_9ZZZZ</name>
<evidence type="ECO:0000256" key="2">
    <source>
        <dbReference type="ARBA" id="ARBA00022452"/>
    </source>
</evidence>
<dbReference type="InterPro" id="IPR051906">
    <property type="entry name" value="TolC-like"/>
</dbReference>
<keyword evidence="5" id="KW-0998">Cell outer membrane</keyword>
<gene>
    <name evidence="6" type="ORF">MNB_SV-4-1399</name>
</gene>
<dbReference type="Gene3D" id="1.20.1600.10">
    <property type="entry name" value="Outer membrane efflux proteins (OEP)"/>
    <property type="match status" value="1"/>
</dbReference>
<keyword evidence="4" id="KW-0472">Membrane</keyword>
<evidence type="ECO:0000256" key="1">
    <source>
        <dbReference type="ARBA" id="ARBA00004442"/>
    </source>
</evidence>
<proteinExistence type="predicted"/>
<sequence length="411" mass="47169">MRIASGICSSLLKGVVTAGIVGIFLVQPAGADTLESILSPTKEHLFDYRNRANDLQSDMLSKSWINPVTVRYGKDYTTRFKTGTIDTANFSVYIDQPIFRSGGIYYAVKYAQAVRQSNKEEITLQKREMIGNAVTILFQLRRNSLEQKKMRLQIKNDMIDIRQKKDSYNAGLIDSSFLDQAILRKSQDETALLQLKFSEMELRQRFSLLSDKKPEHLKLPALKLVAKPAYLQEHLALKRDIAHAKEMDYKEKVIWAKYLPSLSIQGQYSDGDPNPLFASPNLNNAYYNYGFTVSMPINVNALTDVELSKVEKLRAATEVIDRRHTVSEEYDWIVNSLQILDKKIALAHQDEKVYVNLYRVTKNLVQAGEKTSLDAEVMQNSLKIRKLDQKIFHIDKQIQLLKLYIRMEHVL</sequence>
<dbReference type="AlphaFoldDB" id="A0A1W1E9P0"/>
<evidence type="ECO:0000256" key="5">
    <source>
        <dbReference type="ARBA" id="ARBA00023237"/>
    </source>
</evidence>
<dbReference type="GO" id="GO:1990281">
    <property type="term" value="C:efflux pump complex"/>
    <property type="evidence" value="ECO:0007669"/>
    <property type="project" value="TreeGrafter"/>
</dbReference>
<dbReference type="PANTHER" id="PTHR30026:SF20">
    <property type="entry name" value="OUTER MEMBRANE PROTEIN TOLC"/>
    <property type="match status" value="1"/>
</dbReference>